<dbReference type="OrthoDB" id="2750929at2759"/>
<keyword evidence="2" id="KW-1185">Reference proteome</keyword>
<evidence type="ECO:0000313" key="2">
    <source>
        <dbReference type="Proteomes" id="UP000305948"/>
    </source>
</evidence>
<feature type="non-terminal residue" evidence="1">
    <location>
        <position position="1"/>
    </location>
</feature>
<evidence type="ECO:0000313" key="1">
    <source>
        <dbReference type="EMBL" id="TFK46233.1"/>
    </source>
</evidence>
<name>A0A5C3MN72_9AGAM</name>
<gene>
    <name evidence="1" type="ORF">OE88DRAFT_1595401</name>
</gene>
<dbReference type="EMBL" id="ML213532">
    <property type="protein sequence ID" value="TFK46233.1"/>
    <property type="molecule type" value="Genomic_DNA"/>
</dbReference>
<proteinExistence type="predicted"/>
<dbReference type="AlphaFoldDB" id="A0A5C3MN72"/>
<feature type="non-terminal residue" evidence="1">
    <location>
        <position position="141"/>
    </location>
</feature>
<organism evidence="1 2">
    <name type="scientific">Heliocybe sulcata</name>
    <dbReference type="NCBI Taxonomy" id="5364"/>
    <lineage>
        <taxon>Eukaryota</taxon>
        <taxon>Fungi</taxon>
        <taxon>Dikarya</taxon>
        <taxon>Basidiomycota</taxon>
        <taxon>Agaricomycotina</taxon>
        <taxon>Agaricomycetes</taxon>
        <taxon>Gloeophyllales</taxon>
        <taxon>Gloeophyllaceae</taxon>
        <taxon>Heliocybe</taxon>
    </lineage>
</organism>
<reference evidence="1 2" key="1">
    <citation type="journal article" date="2019" name="Nat. Ecol. Evol.">
        <title>Megaphylogeny resolves global patterns of mushroom evolution.</title>
        <authorList>
            <person name="Varga T."/>
            <person name="Krizsan K."/>
            <person name="Foldi C."/>
            <person name="Dima B."/>
            <person name="Sanchez-Garcia M."/>
            <person name="Sanchez-Ramirez S."/>
            <person name="Szollosi G.J."/>
            <person name="Szarkandi J.G."/>
            <person name="Papp V."/>
            <person name="Albert L."/>
            <person name="Andreopoulos W."/>
            <person name="Angelini C."/>
            <person name="Antonin V."/>
            <person name="Barry K.W."/>
            <person name="Bougher N.L."/>
            <person name="Buchanan P."/>
            <person name="Buyck B."/>
            <person name="Bense V."/>
            <person name="Catcheside P."/>
            <person name="Chovatia M."/>
            <person name="Cooper J."/>
            <person name="Damon W."/>
            <person name="Desjardin D."/>
            <person name="Finy P."/>
            <person name="Geml J."/>
            <person name="Haridas S."/>
            <person name="Hughes K."/>
            <person name="Justo A."/>
            <person name="Karasinski D."/>
            <person name="Kautmanova I."/>
            <person name="Kiss B."/>
            <person name="Kocsube S."/>
            <person name="Kotiranta H."/>
            <person name="LaButti K.M."/>
            <person name="Lechner B.E."/>
            <person name="Liimatainen K."/>
            <person name="Lipzen A."/>
            <person name="Lukacs Z."/>
            <person name="Mihaltcheva S."/>
            <person name="Morgado L.N."/>
            <person name="Niskanen T."/>
            <person name="Noordeloos M.E."/>
            <person name="Ohm R.A."/>
            <person name="Ortiz-Santana B."/>
            <person name="Ovrebo C."/>
            <person name="Racz N."/>
            <person name="Riley R."/>
            <person name="Savchenko A."/>
            <person name="Shiryaev A."/>
            <person name="Soop K."/>
            <person name="Spirin V."/>
            <person name="Szebenyi C."/>
            <person name="Tomsovsky M."/>
            <person name="Tulloss R.E."/>
            <person name="Uehling J."/>
            <person name="Grigoriev I.V."/>
            <person name="Vagvolgyi C."/>
            <person name="Papp T."/>
            <person name="Martin F.M."/>
            <person name="Miettinen O."/>
            <person name="Hibbett D.S."/>
            <person name="Nagy L.G."/>
        </authorList>
    </citation>
    <scope>NUCLEOTIDE SEQUENCE [LARGE SCALE GENOMIC DNA]</scope>
    <source>
        <strain evidence="1 2">OMC1185</strain>
    </source>
</reference>
<sequence>LRTLNQTQLNAEDFVDLSGRVCKTVRSALVPEGLALRMYYLEVSHSCHTRGCKGIPFPPESHGFLYWHLQPDGPPVSGHVRFRITKSSDPATFPSGHDLQLPDGRIWNIPLLRIARCSRYSGLRVHLLSENLVTAKVLDSA</sequence>
<dbReference type="Proteomes" id="UP000305948">
    <property type="component" value="Unassembled WGS sequence"/>
</dbReference>
<accession>A0A5C3MN72</accession>
<protein>
    <submittedName>
        <fullName evidence="1">Uncharacterized protein</fullName>
    </submittedName>
</protein>